<organism evidence="1 2">
    <name type="scientific">Pseudomonas silesiensis</name>
    <dbReference type="NCBI Taxonomy" id="1853130"/>
    <lineage>
        <taxon>Bacteria</taxon>
        <taxon>Pseudomonadati</taxon>
        <taxon>Pseudomonadota</taxon>
        <taxon>Gammaproteobacteria</taxon>
        <taxon>Pseudomonadales</taxon>
        <taxon>Pseudomonadaceae</taxon>
        <taxon>Pseudomonas</taxon>
    </lineage>
</organism>
<dbReference type="STRING" id="1853130.PMA3_20650"/>
<dbReference type="AlphaFoldDB" id="A0A191YX24"/>
<accession>A0A191YX24</accession>
<dbReference type="EMBL" id="CP014870">
    <property type="protein sequence ID" value="ANJ57437.1"/>
    <property type="molecule type" value="Genomic_DNA"/>
</dbReference>
<dbReference type="KEGG" id="psil:PMA3_20650"/>
<dbReference type="OrthoDB" id="7018281at2"/>
<evidence type="ECO:0000313" key="2">
    <source>
        <dbReference type="Proteomes" id="UP000078354"/>
    </source>
</evidence>
<sequence length="88" mass="9907">MTDLTYEILKAKYASSPLVEVQESHPIEVQKTSITLEELWLQVRSEVLCSYGLDAKGRHAFADSIVESQVLQKFSEYNVTDMPGGQTQ</sequence>
<dbReference type="RefSeq" id="WP_064678928.1">
    <property type="nucleotide sequence ID" value="NZ_CP014870.1"/>
</dbReference>
<dbReference type="Proteomes" id="UP000078354">
    <property type="component" value="Chromosome"/>
</dbReference>
<reference evidence="1 2" key="1">
    <citation type="journal article" date="2018" name="Syst. Appl. Microbiol.">
        <title>Pseudomonas silesiensis sp. nov. strain A3T isolated from a biological pesticide sewage treatment plant and analysis of the complete genome sequence.</title>
        <authorList>
            <person name="Kaminski M.A."/>
            <person name="Furmanczyk E.M."/>
            <person name="Sobczak A."/>
            <person name="Dziembowski A."/>
            <person name="Lipinski L."/>
        </authorList>
    </citation>
    <scope>NUCLEOTIDE SEQUENCE [LARGE SCALE GENOMIC DNA]</scope>
    <source>
        <strain evidence="1 2">A3</strain>
    </source>
</reference>
<name>A0A191YX24_9PSED</name>
<proteinExistence type="predicted"/>
<keyword evidence="2" id="KW-1185">Reference proteome</keyword>
<protein>
    <submittedName>
        <fullName evidence="1">Uncharacterized protein</fullName>
    </submittedName>
</protein>
<evidence type="ECO:0000313" key="1">
    <source>
        <dbReference type="EMBL" id="ANJ57437.1"/>
    </source>
</evidence>
<gene>
    <name evidence="1" type="ORF">PMA3_20650</name>
</gene>